<dbReference type="Pfam" id="PF17917">
    <property type="entry name" value="RT_RNaseH"/>
    <property type="match status" value="1"/>
</dbReference>
<dbReference type="PROSITE" id="PS50013">
    <property type="entry name" value="CHROMO_2"/>
    <property type="match status" value="1"/>
</dbReference>
<dbReference type="PROSITE" id="PS50994">
    <property type="entry name" value="INTEGRASE"/>
    <property type="match status" value="1"/>
</dbReference>
<gene>
    <name evidence="12" type="ORF">TSUD_415380</name>
</gene>
<dbReference type="InterPro" id="IPR043502">
    <property type="entry name" value="DNA/RNA_pol_sf"/>
</dbReference>
<keyword evidence="2" id="KW-0808">Transferase</keyword>
<feature type="region of interest" description="Disordered" evidence="9">
    <location>
        <begin position="256"/>
        <end position="280"/>
    </location>
</feature>
<dbReference type="EMBL" id="DF975475">
    <property type="protein sequence ID" value="GAU51738.1"/>
    <property type="molecule type" value="Genomic_DNA"/>
</dbReference>
<keyword evidence="7" id="KW-0695">RNA-directed DNA polymerase</keyword>
<evidence type="ECO:0000256" key="3">
    <source>
        <dbReference type="ARBA" id="ARBA00022695"/>
    </source>
</evidence>
<dbReference type="InterPro" id="IPR012337">
    <property type="entry name" value="RNaseH-like_sf"/>
</dbReference>
<dbReference type="GO" id="GO:0004519">
    <property type="term" value="F:endonuclease activity"/>
    <property type="evidence" value="ECO:0007669"/>
    <property type="project" value="UniProtKB-KW"/>
</dbReference>
<dbReference type="GO" id="GO:0003964">
    <property type="term" value="F:RNA-directed DNA polymerase activity"/>
    <property type="evidence" value="ECO:0007669"/>
    <property type="project" value="UniProtKB-KW"/>
</dbReference>
<dbReference type="OrthoDB" id="1436532at2759"/>
<dbReference type="PANTHER" id="PTHR35046">
    <property type="entry name" value="ZINC KNUCKLE (CCHC-TYPE) FAMILY PROTEIN"/>
    <property type="match status" value="1"/>
</dbReference>
<accession>A0A2Z6P5T0</accession>
<feature type="domain" description="Chromo" evidence="10">
    <location>
        <begin position="1018"/>
        <end position="1054"/>
    </location>
</feature>
<keyword evidence="1" id="KW-0645">Protease</keyword>
<dbReference type="Gene3D" id="2.40.70.10">
    <property type="entry name" value="Acid Proteases"/>
    <property type="match status" value="1"/>
</dbReference>
<dbReference type="FunFam" id="3.10.10.10:FF:000007">
    <property type="entry name" value="Retrovirus-related Pol polyprotein from transposon 17.6-like Protein"/>
    <property type="match status" value="1"/>
</dbReference>
<dbReference type="AlphaFoldDB" id="A0A2Z6P5T0"/>
<keyword evidence="4" id="KW-0540">Nuclease</keyword>
<evidence type="ECO:0000256" key="7">
    <source>
        <dbReference type="ARBA" id="ARBA00022918"/>
    </source>
</evidence>
<keyword evidence="13" id="KW-1185">Reference proteome</keyword>
<proteinExistence type="predicted"/>
<dbReference type="PANTHER" id="PTHR35046:SF26">
    <property type="entry name" value="RNA-DIRECTED DNA POLYMERASE"/>
    <property type="match status" value="1"/>
</dbReference>
<dbReference type="Pfam" id="PF03732">
    <property type="entry name" value="Retrotrans_gag"/>
    <property type="match status" value="1"/>
</dbReference>
<dbReference type="InterPro" id="IPR041373">
    <property type="entry name" value="RT_RNaseH"/>
</dbReference>
<evidence type="ECO:0000256" key="4">
    <source>
        <dbReference type="ARBA" id="ARBA00022722"/>
    </source>
</evidence>
<evidence type="ECO:0000256" key="2">
    <source>
        <dbReference type="ARBA" id="ARBA00022679"/>
    </source>
</evidence>
<feature type="region of interest" description="Disordered" evidence="9">
    <location>
        <begin position="230"/>
        <end position="249"/>
    </location>
</feature>
<feature type="domain" description="Integrase catalytic" evidence="11">
    <location>
        <begin position="741"/>
        <end position="916"/>
    </location>
</feature>
<dbReference type="SUPFAM" id="SSF53098">
    <property type="entry name" value="Ribonuclease H-like"/>
    <property type="match status" value="1"/>
</dbReference>
<dbReference type="Proteomes" id="UP000242715">
    <property type="component" value="Unassembled WGS sequence"/>
</dbReference>
<evidence type="ECO:0000256" key="8">
    <source>
        <dbReference type="SAM" id="Coils"/>
    </source>
</evidence>
<dbReference type="InterPro" id="IPR016197">
    <property type="entry name" value="Chromo-like_dom_sf"/>
</dbReference>
<name>A0A2Z6P5T0_TRISU</name>
<dbReference type="Gene3D" id="3.10.10.10">
    <property type="entry name" value="HIV Type 1 Reverse Transcriptase, subunit A, domain 1"/>
    <property type="match status" value="1"/>
</dbReference>
<dbReference type="GO" id="GO:0006508">
    <property type="term" value="P:proteolysis"/>
    <property type="evidence" value="ECO:0007669"/>
    <property type="project" value="UniProtKB-KW"/>
</dbReference>
<keyword evidence="5" id="KW-0255">Endonuclease</keyword>
<evidence type="ECO:0000256" key="9">
    <source>
        <dbReference type="SAM" id="MobiDB-lite"/>
    </source>
</evidence>
<dbReference type="GO" id="GO:0015074">
    <property type="term" value="P:DNA integration"/>
    <property type="evidence" value="ECO:0007669"/>
    <property type="project" value="InterPro"/>
</dbReference>
<evidence type="ECO:0000256" key="1">
    <source>
        <dbReference type="ARBA" id="ARBA00022670"/>
    </source>
</evidence>
<dbReference type="Gene3D" id="3.30.420.10">
    <property type="entry name" value="Ribonuclease H-like superfamily/Ribonuclease H"/>
    <property type="match status" value="1"/>
</dbReference>
<evidence type="ECO:0000256" key="6">
    <source>
        <dbReference type="ARBA" id="ARBA00022801"/>
    </source>
</evidence>
<dbReference type="InterPro" id="IPR001584">
    <property type="entry name" value="Integrase_cat-core"/>
</dbReference>
<dbReference type="InterPro" id="IPR036397">
    <property type="entry name" value="RNaseH_sf"/>
</dbReference>
<evidence type="ECO:0000259" key="10">
    <source>
        <dbReference type="PROSITE" id="PS50013"/>
    </source>
</evidence>
<dbReference type="SUPFAM" id="SSF50630">
    <property type="entry name" value="Acid proteases"/>
    <property type="match status" value="1"/>
</dbReference>
<organism evidence="12 13">
    <name type="scientific">Trifolium subterraneum</name>
    <name type="common">Subterranean clover</name>
    <dbReference type="NCBI Taxonomy" id="3900"/>
    <lineage>
        <taxon>Eukaryota</taxon>
        <taxon>Viridiplantae</taxon>
        <taxon>Streptophyta</taxon>
        <taxon>Embryophyta</taxon>
        <taxon>Tracheophyta</taxon>
        <taxon>Spermatophyta</taxon>
        <taxon>Magnoliopsida</taxon>
        <taxon>eudicotyledons</taxon>
        <taxon>Gunneridae</taxon>
        <taxon>Pentapetalae</taxon>
        <taxon>rosids</taxon>
        <taxon>fabids</taxon>
        <taxon>Fabales</taxon>
        <taxon>Fabaceae</taxon>
        <taxon>Papilionoideae</taxon>
        <taxon>50 kb inversion clade</taxon>
        <taxon>NPAAA clade</taxon>
        <taxon>Hologalegina</taxon>
        <taxon>IRL clade</taxon>
        <taxon>Trifolieae</taxon>
        <taxon>Trifolium</taxon>
    </lineage>
</organism>
<sequence>MEARLEFLKRAYEDYRATHDEVKNLQQQLEVQKAEAQRRVGELSETVQGLSIRHEQGSSSFLSQQLHNPEDKWRKLTIPIFDGEDAFGWTSREDHYFELRNVTEAEKIQVAMVAMEGKALTWYQWWEFCSPNPTWEDFKAALLKRFQPSMLQTPYELLLSLKQTGSVEEYRAQFELYAGPLRAAEPKYLKGIFLNGLKDAVKAKLKLHPVSSLPELMDFAQRIDEKNTLLNPSNSHAPKAGNFTRNFPSNRTVTVDANKSSHARPTITSAATSDANTTSQSTPFCGRVFKKLTDAELQDKFAKGDEDEAEIVDQKLESNSDLNSLHLSMFSMSGLTSKKTIKIWGDLLNRKVLVLVDCGASHNFISLVLVQNLNLQFTPNSSFTVEVGDGRKIPCVGVCSQLSITLQGLHVQQDFYVFELGNVDIVLGMEWLAQLGEVRANFGELILKVPTSSGFHVLQGDPTLSRAPASLKTMYKALQASGDGYLLQVEVVTDISDQHNTVPTWLTTVLEDFKIVFQEIQGPPPSRTHDHAIVLQEGYHQIRMKEEDIPKTAFRTHEGHYEFIVMPFGLTNAPSSFQALMNEGRPVAFLSQPLSERAQRKSVYERELMAIVFAVQKWRHYLMGNHFIIHTDQKSLKFLQDQRVLGADQFKWTSKLMGFDFEIIYKPGHENRAADALSRRMTYAAIYVIHFADYEEWEAEVMHDKKLQAIIHDLIADGASHPNYSFKNRKLFYKGKLVLPRLLQPLPIPTQVWKDISMDFIEGLPRSHGKDTIFVVVDRFTKYAHFIALNHPFMAKSVAEVFVQEIVRLHGFPATIVSDRDKLFLSHFWTELFKLARTKLNFSTAYHPQTDGQTEVTNRCLETYLRCLTGAKPSLWVKWLGWAEFWFNSNYNSSTRTTPFKALYGRDPPHLVKGTTIPSFVEEVNRRDVSYVVGDWVYLKIQPYRLKSLVKRINEKLSPRFYGPYKITKIIRQVAYQLDLPPEARIHPVFHVSLLKKAISPTANPQPLPPMLSEDLELKVEPDLLKDVRTTAGGQVEVLINWKDLPDFEATWESYDVINTQFPLFHLEDKVKLLGGSIVSRPPIKKVYVRNKFKGPSN</sequence>
<protein>
    <recommendedName>
        <fullName evidence="14">Reverse transcriptase</fullName>
    </recommendedName>
</protein>
<dbReference type="SUPFAM" id="SSF56672">
    <property type="entry name" value="DNA/RNA polymerases"/>
    <property type="match status" value="1"/>
</dbReference>
<dbReference type="CDD" id="cd09274">
    <property type="entry name" value="RNase_HI_RT_Ty3"/>
    <property type="match status" value="1"/>
</dbReference>
<dbReference type="Pfam" id="PF08284">
    <property type="entry name" value="RVP_2"/>
    <property type="match status" value="1"/>
</dbReference>
<dbReference type="InterPro" id="IPR021109">
    <property type="entry name" value="Peptidase_aspartic_dom_sf"/>
</dbReference>
<evidence type="ECO:0008006" key="14">
    <source>
        <dbReference type="Google" id="ProtNLM"/>
    </source>
</evidence>
<dbReference type="CDD" id="cd00303">
    <property type="entry name" value="retropepsin_like"/>
    <property type="match status" value="1"/>
</dbReference>
<feature type="compositionally biased region" description="Low complexity" evidence="9">
    <location>
        <begin position="266"/>
        <end position="280"/>
    </location>
</feature>
<evidence type="ECO:0000259" key="11">
    <source>
        <dbReference type="PROSITE" id="PS50994"/>
    </source>
</evidence>
<dbReference type="InterPro" id="IPR005162">
    <property type="entry name" value="Retrotrans_gag_dom"/>
</dbReference>
<evidence type="ECO:0000313" key="12">
    <source>
        <dbReference type="EMBL" id="GAU51738.1"/>
    </source>
</evidence>
<dbReference type="InterPro" id="IPR056924">
    <property type="entry name" value="SH3_Tf2-1"/>
</dbReference>
<keyword evidence="8" id="KW-0175">Coiled coil</keyword>
<keyword evidence="3" id="KW-0548">Nucleotidyltransferase</keyword>
<dbReference type="Pfam" id="PF24626">
    <property type="entry name" value="SH3_Tf2-1"/>
    <property type="match status" value="1"/>
</dbReference>
<dbReference type="GO" id="GO:0003676">
    <property type="term" value="F:nucleic acid binding"/>
    <property type="evidence" value="ECO:0007669"/>
    <property type="project" value="InterPro"/>
</dbReference>
<evidence type="ECO:0000256" key="5">
    <source>
        <dbReference type="ARBA" id="ARBA00022759"/>
    </source>
</evidence>
<dbReference type="Gene3D" id="3.10.20.370">
    <property type="match status" value="1"/>
</dbReference>
<feature type="coiled-coil region" evidence="8">
    <location>
        <begin position="5"/>
        <end position="46"/>
    </location>
</feature>
<dbReference type="GO" id="GO:0008233">
    <property type="term" value="F:peptidase activity"/>
    <property type="evidence" value="ECO:0007669"/>
    <property type="project" value="UniProtKB-KW"/>
</dbReference>
<dbReference type="SUPFAM" id="SSF54160">
    <property type="entry name" value="Chromo domain-like"/>
    <property type="match status" value="1"/>
</dbReference>
<keyword evidence="6" id="KW-0378">Hydrolase</keyword>
<evidence type="ECO:0000313" key="13">
    <source>
        <dbReference type="Proteomes" id="UP000242715"/>
    </source>
</evidence>
<reference evidence="13" key="1">
    <citation type="journal article" date="2017" name="Front. Plant Sci.">
        <title>Climate Clever Clovers: New Paradigm to Reduce the Environmental Footprint of Ruminants by Breeding Low Methanogenic Forages Utilizing Haplotype Variation.</title>
        <authorList>
            <person name="Kaur P."/>
            <person name="Appels R."/>
            <person name="Bayer P.E."/>
            <person name="Keeble-Gagnere G."/>
            <person name="Wang J."/>
            <person name="Hirakawa H."/>
            <person name="Shirasawa K."/>
            <person name="Vercoe P."/>
            <person name="Stefanova K."/>
            <person name="Durmic Z."/>
            <person name="Nichols P."/>
            <person name="Revell C."/>
            <person name="Isobe S.N."/>
            <person name="Edwards D."/>
            <person name="Erskine W."/>
        </authorList>
    </citation>
    <scope>NUCLEOTIDE SEQUENCE [LARGE SCALE GENOMIC DNA]</scope>
    <source>
        <strain evidence="13">cv. Daliak</strain>
    </source>
</reference>
<dbReference type="InterPro" id="IPR000953">
    <property type="entry name" value="Chromo/chromo_shadow_dom"/>
</dbReference>